<dbReference type="InterPro" id="IPR036390">
    <property type="entry name" value="WH_DNA-bd_sf"/>
</dbReference>
<reference evidence="5 6" key="1">
    <citation type="submission" date="2019-02" db="EMBL/GenBank/DDBJ databases">
        <authorList>
            <person name="Fomenkov A."/>
            <person name="Dubinina G."/>
            <person name="Grabovich M."/>
            <person name="Vincze T."/>
            <person name="Roberts R.J."/>
        </authorList>
    </citation>
    <scope>NUCLEOTIDE SEQUENCE [LARGE SCALE GENOMIC DNA]</scope>
    <source>
        <strain evidence="5 6">P</strain>
    </source>
</reference>
<feature type="domain" description="HTH arsR-type" evidence="4">
    <location>
        <begin position="6"/>
        <end position="99"/>
    </location>
</feature>
<dbReference type="InterPro" id="IPR051081">
    <property type="entry name" value="HTH_MetalResp_TranReg"/>
</dbReference>
<evidence type="ECO:0000313" key="5">
    <source>
        <dbReference type="EMBL" id="QEN03478.1"/>
    </source>
</evidence>
<keyword evidence="6" id="KW-1185">Reference proteome</keyword>
<dbReference type="CDD" id="cd00090">
    <property type="entry name" value="HTH_ARSR"/>
    <property type="match status" value="1"/>
</dbReference>
<dbReference type="Gene3D" id="1.10.10.10">
    <property type="entry name" value="Winged helix-like DNA-binding domain superfamily/Winged helix DNA-binding domain"/>
    <property type="match status" value="1"/>
</dbReference>
<keyword evidence="3" id="KW-0804">Transcription</keyword>
<dbReference type="InterPro" id="IPR011991">
    <property type="entry name" value="ArsR-like_HTH"/>
</dbReference>
<dbReference type="PROSITE" id="PS50987">
    <property type="entry name" value="HTH_ARSR_2"/>
    <property type="match status" value="1"/>
</dbReference>
<reference evidence="5 6" key="2">
    <citation type="submission" date="2019-09" db="EMBL/GenBank/DDBJ databases">
        <title>Complete Genome Sequence and Methylome Analysis of free living Spirochaetas.</title>
        <authorList>
            <person name="Leshcheva N."/>
            <person name="Mikheeva N."/>
        </authorList>
    </citation>
    <scope>NUCLEOTIDE SEQUENCE [LARGE SCALE GENOMIC DNA]</scope>
    <source>
        <strain evidence="5 6">P</strain>
    </source>
</reference>
<evidence type="ECO:0000259" key="4">
    <source>
        <dbReference type="PROSITE" id="PS50987"/>
    </source>
</evidence>
<dbReference type="InterPro" id="IPR036388">
    <property type="entry name" value="WH-like_DNA-bd_sf"/>
</dbReference>
<dbReference type="EMBL" id="CP035807">
    <property type="protein sequence ID" value="QEN03478.1"/>
    <property type="molecule type" value="Genomic_DNA"/>
</dbReference>
<gene>
    <name evidence="5" type="ORF">EW093_01740</name>
</gene>
<dbReference type="SMART" id="SM00418">
    <property type="entry name" value="HTH_ARSR"/>
    <property type="match status" value="1"/>
</dbReference>
<dbReference type="NCBIfam" id="NF033788">
    <property type="entry name" value="HTH_metalloreg"/>
    <property type="match status" value="1"/>
</dbReference>
<dbReference type="PANTHER" id="PTHR33154">
    <property type="entry name" value="TRANSCRIPTIONAL REGULATOR, ARSR FAMILY"/>
    <property type="match status" value="1"/>
</dbReference>
<protein>
    <submittedName>
        <fullName evidence="5">ArsR family transcriptional regulator</fullName>
    </submittedName>
</protein>
<dbReference type="Pfam" id="PF01022">
    <property type="entry name" value="HTH_5"/>
    <property type="match status" value="1"/>
</dbReference>
<evidence type="ECO:0000256" key="1">
    <source>
        <dbReference type="ARBA" id="ARBA00023015"/>
    </source>
</evidence>
<dbReference type="PANTHER" id="PTHR33154:SF28">
    <property type="entry name" value="HTH-TYPE TRANSCRIPTIONAL REGULATOR YGAV-RELATED"/>
    <property type="match status" value="1"/>
</dbReference>
<proteinExistence type="predicted"/>
<name>A0A5C1Q824_9SPIO</name>
<evidence type="ECO:0000313" key="6">
    <source>
        <dbReference type="Proteomes" id="UP000323824"/>
    </source>
</evidence>
<dbReference type="OrthoDB" id="9798835at2"/>
<dbReference type="SUPFAM" id="SSF46785">
    <property type="entry name" value="Winged helix' DNA-binding domain"/>
    <property type="match status" value="1"/>
</dbReference>
<organism evidence="5 6">
    <name type="scientific">Thiospirochaeta perfilievii</name>
    <dbReference type="NCBI Taxonomy" id="252967"/>
    <lineage>
        <taxon>Bacteria</taxon>
        <taxon>Pseudomonadati</taxon>
        <taxon>Spirochaetota</taxon>
        <taxon>Spirochaetia</taxon>
        <taxon>Spirochaetales</taxon>
        <taxon>Spirochaetaceae</taxon>
        <taxon>Thiospirochaeta</taxon>
    </lineage>
</organism>
<evidence type="ECO:0000256" key="2">
    <source>
        <dbReference type="ARBA" id="ARBA00023125"/>
    </source>
</evidence>
<evidence type="ECO:0000256" key="3">
    <source>
        <dbReference type="ARBA" id="ARBA00023163"/>
    </source>
</evidence>
<dbReference type="GO" id="GO:0003700">
    <property type="term" value="F:DNA-binding transcription factor activity"/>
    <property type="evidence" value="ECO:0007669"/>
    <property type="project" value="InterPro"/>
</dbReference>
<keyword evidence="1" id="KW-0805">Transcription regulation</keyword>
<sequence length="99" mass="11256">MQLNRLDSDLLKKYEKRVLVLKAMAHPTRLYILDILKEGTLCVCEINELIDADLSTISKHISLLHSAGLVSREKKGLKVFYTLETPCILLPFNCLEGEK</sequence>
<dbReference type="AlphaFoldDB" id="A0A5C1Q824"/>
<accession>A0A5C1Q824</accession>
<dbReference type="InterPro" id="IPR001845">
    <property type="entry name" value="HTH_ArsR_DNA-bd_dom"/>
</dbReference>
<dbReference type="GO" id="GO:0003677">
    <property type="term" value="F:DNA binding"/>
    <property type="evidence" value="ECO:0007669"/>
    <property type="project" value="UniProtKB-KW"/>
</dbReference>
<dbReference type="RefSeq" id="WP_149569556.1">
    <property type="nucleotide sequence ID" value="NZ_CP035807.1"/>
</dbReference>
<keyword evidence="2" id="KW-0238">DNA-binding</keyword>
<dbReference type="Proteomes" id="UP000323824">
    <property type="component" value="Chromosome"/>
</dbReference>
<dbReference type="PRINTS" id="PR00778">
    <property type="entry name" value="HTHARSR"/>
</dbReference>
<dbReference type="KEGG" id="sper:EW093_01740"/>